<dbReference type="InterPro" id="IPR029464">
    <property type="entry name" value="HSDR_N"/>
</dbReference>
<protein>
    <submittedName>
        <fullName evidence="2">Type I restriction enzyme R protein N terminus (HSDR_N)</fullName>
    </submittedName>
</protein>
<dbReference type="AlphaFoldDB" id="A0A1H3WD49"/>
<evidence type="ECO:0000313" key="3">
    <source>
        <dbReference type="Proteomes" id="UP000199041"/>
    </source>
</evidence>
<feature type="domain" description="Type I restriction enzyme R protein N-terminal" evidence="1">
    <location>
        <begin position="41"/>
        <end position="147"/>
    </location>
</feature>
<evidence type="ECO:0000259" key="1">
    <source>
        <dbReference type="Pfam" id="PF13588"/>
    </source>
</evidence>
<dbReference type="STRING" id="551991.SAMN05192529_102280"/>
<proteinExistence type="predicted"/>
<keyword evidence="3" id="KW-1185">Reference proteome</keyword>
<dbReference type="Proteomes" id="UP000199041">
    <property type="component" value="Unassembled WGS sequence"/>
</dbReference>
<accession>A0A1H3WD49</accession>
<dbReference type="Pfam" id="PF13588">
    <property type="entry name" value="HSDR_N_2"/>
    <property type="match status" value="1"/>
</dbReference>
<sequence>MLTFELMLAVEFPEPDFRFQGEKGQEMIWDSIRRKWVRLTPEEWVRQNFVRFLTGVKGYPPSLIAIEKQIRLGELSKRYDIAVYYNTQPWLVIECKEPEVAIDQKVLEQILRYNAKLTAQFLILTNGHQHFGWQIENAGFRWLEALPDWPGIA</sequence>
<organism evidence="2 3">
    <name type="scientific">Arachidicoccus rhizosphaerae</name>
    <dbReference type="NCBI Taxonomy" id="551991"/>
    <lineage>
        <taxon>Bacteria</taxon>
        <taxon>Pseudomonadati</taxon>
        <taxon>Bacteroidota</taxon>
        <taxon>Chitinophagia</taxon>
        <taxon>Chitinophagales</taxon>
        <taxon>Chitinophagaceae</taxon>
        <taxon>Arachidicoccus</taxon>
    </lineage>
</organism>
<reference evidence="2 3" key="1">
    <citation type="submission" date="2016-10" db="EMBL/GenBank/DDBJ databases">
        <authorList>
            <person name="de Groot N.N."/>
        </authorList>
    </citation>
    <scope>NUCLEOTIDE SEQUENCE [LARGE SCALE GENOMIC DNA]</scope>
    <source>
        <strain evidence="2 3">Vu-144</strain>
    </source>
</reference>
<dbReference type="EMBL" id="FNQY01000002">
    <property type="protein sequence ID" value="SDZ84262.1"/>
    <property type="molecule type" value="Genomic_DNA"/>
</dbReference>
<gene>
    <name evidence="2" type="ORF">SAMN05192529_102280</name>
</gene>
<dbReference type="Gene3D" id="3.90.1570.30">
    <property type="match status" value="1"/>
</dbReference>
<name>A0A1H3WD49_9BACT</name>
<evidence type="ECO:0000313" key="2">
    <source>
        <dbReference type="EMBL" id="SDZ84262.1"/>
    </source>
</evidence>